<dbReference type="AlphaFoldDB" id="A0ABC9Z2Z5"/>
<dbReference type="Proteomes" id="UP000037179">
    <property type="component" value="Unassembled WGS sequence"/>
</dbReference>
<protein>
    <recommendedName>
        <fullName evidence="4">HTH araC/xylS-type domain-containing protein</fullName>
    </recommendedName>
</protein>
<dbReference type="Proteomes" id="UP000180166">
    <property type="component" value="Chromosome"/>
</dbReference>
<evidence type="ECO:0000313" key="8">
    <source>
        <dbReference type="Proteomes" id="UP000180166"/>
    </source>
</evidence>
<dbReference type="PANTHER" id="PTHR43280">
    <property type="entry name" value="ARAC-FAMILY TRANSCRIPTIONAL REGULATOR"/>
    <property type="match status" value="1"/>
</dbReference>
<dbReference type="Gene3D" id="1.10.10.60">
    <property type="entry name" value="Homeodomain-like"/>
    <property type="match status" value="1"/>
</dbReference>
<feature type="domain" description="HTH araC/xylS-type" evidence="4">
    <location>
        <begin position="172"/>
        <end position="269"/>
    </location>
</feature>
<evidence type="ECO:0000256" key="1">
    <source>
        <dbReference type="ARBA" id="ARBA00023015"/>
    </source>
</evidence>
<dbReference type="KEGG" id="nsr:NS506_02794"/>
<dbReference type="Pfam" id="PF02311">
    <property type="entry name" value="AraC_binding"/>
    <property type="match status" value="1"/>
</dbReference>
<evidence type="ECO:0000313" key="7">
    <source>
        <dbReference type="Proteomes" id="UP000037179"/>
    </source>
</evidence>
<keyword evidence="7" id="KW-1185">Reference proteome</keyword>
<accession>A0ABC9Z2Z5</accession>
<evidence type="ECO:0000256" key="2">
    <source>
        <dbReference type="ARBA" id="ARBA00023125"/>
    </source>
</evidence>
<evidence type="ECO:0000256" key="3">
    <source>
        <dbReference type="ARBA" id="ARBA00023163"/>
    </source>
</evidence>
<keyword evidence="2" id="KW-0238">DNA-binding</keyword>
<reference evidence="7" key="1">
    <citation type="submission" date="2015-07" db="EMBL/GenBank/DDBJ databases">
        <title>Nocardia seriolae U-1 whole genome shotgun sequence.</title>
        <authorList>
            <person name="Imajoh M."/>
            <person name="Fukumoto Y."/>
            <person name="Sukeda M."/>
            <person name="Yamane J."/>
            <person name="Yamasaki K."/>
            <person name="Shimizu M."/>
            <person name="Ohnishi K."/>
            <person name="Oshima S."/>
        </authorList>
    </citation>
    <scope>NUCLEOTIDE SEQUENCE [LARGE SCALE GENOMIC DNA]</scope>
    <source>
        <strain evidence="7">U-1</strain>
    </source>
</reference>
<dbReference type="EMBL" id="CP017839">
    <property type="protein sequence ID" value="APA96854.1"/>
    <property type="molecule type" value="Genomic_DNA"/>
</dbReference>
<dbReference type="InterPro" id="IPR003313">
    <property type="entry name" value="AraC-bd"/>
</dbReference>
<reference evidence="6 7" key="2">
    <citation type="journal article" date="2016" name="Genome Announc.">
        <title>Draft Genome Sequence of Erythromycin- and Oxytetracycline-Sensitive Nocardia seriolae Strain U-1 (NBRC 110359).</title>
        <authorList>
            <person name="Imajoh M."/>
            <person name="Sukeda M."/>
            <person name="Shimizu M."/>
            <person name="Yamane J."/>
            <person name="Ohnishi K."/>
            <person name="Oshima S."/>
        </authorList>
    </citation>
    <scope>NUCLEOTIDE SEQUENCE [LARGE SCALE GENOMIC DNA]</scope>
    <source>
        <strain evidence="6 7">U-1</strain>
    </source>
</reference>
<evidence type="ECO:0000313" key="5">
    <source>
        <dbReference type="EMBL" id="APA96854.1"/>
    </source>
</evidence>
<sequence>MVKNGQSIRTLHYAPKVGSRTGLELLTFDQLRPMPVAGREVIRGDFHVLAHCTAGSGRITVDFVTHALTAGTVAWIRPGWTHRWDDVATLRGRILLCRAELAPTAALGHLPSPATPPILPATPLSDAAFEHLTTEYATVPPDPAILRHLLSALTLRLTAALPSLPDPTDLFTRFAHLADRYHADSREVSWYAAQLGYSPRTLSRAVQSAAGVTAKQFLNARVTLEAKRLLAHEPLTTAECARRLGFEDPIFTKFFRTHTATTPTQFRIDLAAPV</sequence>
<dbReference type="PANTHER" id="PTHR43280:SF32">
    <property type="entry name" value="TRANSCRIPTIONAL REGULATORY PROTEIN"/>
    <property type="match status" value="1"/>
</dbReference>
<dbReference type="SMART" id="SM00342">
    <property type="entry name" value="HTH_ARAC"/>
    <property type="match status" value="1"/>
</dbReference>
<organism evidence="6 7">
    <name type="scientific">Nocardia seriolae</name>
    <dbReference type="NCBI Taxonomy" id="37332"/>
    <lineage>
        <taxon>Bacteria</taxon>
        <taxon>Bacillati</taxon>
        <taxon>Actinomycetota</taxon>
        <taxon>Actinomycetes</taxon>
        <taxon>Mycobacteriales</taxon>
        <taxon>Nocardiaceae</taxon>
        <taxon>Nocardia</taxon>
    </lineage>
</organism>
<keyword evidence="1" id="KW-0805">Transcription regulation</keyword>
<name>A0ABC9Z2Z5_9NOCA</name>
<dbReference type="RefSeq" id="WP_036548814.1">
    <property type="nucleotide sequence ID" value="NZ_AP028459.1"/>
</dbReference>
<gene>
    <name evidence="5" type="ORF">NS506_02794</name>
    <name evidence="6" type="ORF">NSK11_contig00134-0028</name>
</gene>
<dbReference type="SUPFAM" id="SSF46689">
    <property type="entry name" value="Homeodomain-like"/>
    <property type="match status" value="1"/>
</dbReference>
<dbReference type="Pfam" id="PF12833">
    <property type="entry name" value="HTH_18"/>
    <property type="match status" value="1"/>
</dbReference>
<evidence type="ECO:0000313" key="6">
    <source>
        <dbReference type="EMBL" id="GAP31959.1"/>
    </source>
</evidence>
<dbReference type="InterPro" id="IPR018060">
    <property type="entry name" value="HTH_AraC"/>
</dbReference>
<keyword evidence="3" id="KW-0804">Transcription</keyword>
<reference evidence="5 8" key="3">
    <citation type="submission" date="2016-10" db="EMBL/GenBank/DDBJ databases">
        <title>Genome sequence of Nocardia seriolae strain EM150506, isolated from Anguila japonica.</title>
        <authorList>
            <person name="Han H.-J."/>
        </authorList>
    </citation>
    <scope>NUCLEOTIDE SEQUENCE [LARGE SCALE GENOMIC DNA]</scope>
    <source>
        <strain evidence="5 8">EM150506</strain>
    </source>
</reference>
<dbReference type="EMBL" id="BBYQ01000134">
    <property type="protein sequence ID" value="GAP31959.1"/>
    <property type="molecule type" value="Genomic_DNA"/>
</dbReference>
<dbReference type="GO" id="GO:0003677">
    <property type="term" value="F:DNA binding"/>
    <property type="evidence" value="ECO:0007669"/>
    <property type="project" value="UniProtKB-KW"/>
</dbReference>
<dbReference type="InterPro" id="IPR009057">
    <property type="entry name" value="Homeodomain-like_sf"/>
</dbReference>
<dbReference type="PROSITE" id="PS01124">
    <property type="entry name" value="HTH_ARAC_FAMILY_2"/>
    <property type="match status" value="1"/>
</dbReference>
<dbReference type="SUPFAM" id="SSF51215">
    <property type="entry name" value="Regulatory protein AraC"/>
    <property type="match status" value="1"/>
</dbReference>
<evidence type="ECO:0000259" key="4">
    <source>
        <dbReference type="PROSITE" id="PS01124"/>
    </source>
</evidence>
<dbReference type="InterPro" id="IPR037923">
    <property type="entry name" value="HTH-like"/>
</dbReference>
<proteinExistence type="predicted"/>